<accession>H0UKI7</accession>
<dbReference type="InterPro" id="IPR028098">
    <property type="entry name" value="Glyco_trans_4-like_N"/>
</dbReference>
<evidence type="ECO:0000313" key="4">
    <source>
        <dbReference type="EMBL" id="EHM13196.1"/>
    </source>
</evidence>
<gene>
    <name evidence="4" type="ORF">JonanDRAFT_0818</name>
</gene>
<dbReference type="EMBL" id="CM001376">
    <property type="protein sequence ID" value="EHM13196.1"/>
    <property type="molecule type" value="Genomic_DNA"/>
</dbReference>
<dbReference type="AlphaFoldDB" id="H0UKI7"/>
<feature type="domain" description="Glycosyltransferase subfamily 4-like N-terminal" evidence="3">
    <location>
        <begin position="16"/>
        <end position="160"/>
    </location>
</feature>
<dbReference type="HOGENOM" id="CLU_009583_0_3_0"/>
<protein>
    <submittedName>
        <fullName evidence="4">Glycosyltransferase</fullName>
    </submittedName>
</protein>
<dbReference type="PANTHER" id="PTHR12526">
    <property type="entry name" value="GLYCOSYLTRANSFERASE"/>
    <property type="match status" value="1"/>
</dbReference>
<dbReference type="Pfam" id="PF13692">
    <property type="entry name" value="Glyco_trans_1_4"/>
    <property type="match status" value="1"/>
</dbReference>
<reference evidence="4 5" key="1">
    <citation type="submission" date="2011-11" db="EMBL/GenBank/DDBJ databases">
        <title>The Noncontiguous Finished genome of Jonquetella anthropi DSM 22815.</title>
        <authorList>
            <consortium name="US DOE Joint Genome Institute (JGI-PGF)"/>
            <person name="Lucas S."/>
            <person name="Copeland A."/>
            <person name="Lapidus A."/>
            <person name="Glavina del Rio T."/>
            <person name="Dalin E."/>
            <person name="Tice H."/>
            <person name="Bruce D."/>
            <person name="Goodwin L."/>
            <person name="Pitluck S."/>
            <person name="Peters L."/>
            <person name="Mikhailova N."/>
            <person name="Held B."/>
            <person name="Kyrpides N."/>
            <person name="Mavromatis K."/>
            <person name="Ivanova N."/>
            <person name="Markowitz V."/>
            <person name="Cheng J.-F."/>
            <person name="Hugenholtz P."/>
            <person name="Woyke T."/>
            <person name="Wu D."/>
            <person name="Gronow S."/>
            <person name="Wellnitz S."/>
            <person name="Brambilla E."/>
            <person name="Klenk H.-P."/>
            <person name="Eisen J.A."/>
        </authorList>
    </citation>
    <scope>NUCLEOTIDE SEQUENCE [LARGE SCALE GENOMIC DNA]</scope>
    <source>
        <strain evidence="4 5">DSM 22815</strain>
    </source>
</reference>
<evidence type="ECO:0000256" key="2">
    <source>
        <dbReference type="ARBA" id="ARBA00022679"/>
    </source>
</evidence>
<organism evidence="4 5">
    <name type="scientific">Jonquetella anthropi DSM 22815</name>
    <dbReference type="NCBI Taxonomy" id="885272"/>
    <lineage>
        <taxon>Bacteria</taxon>
        <taxon>Thermotogati</taxon>
        <taxon>Synergistota</taxon>
        <taxon>Synergistia</taxon>
        <taxon>Synergistales</taxon>
        <taxon>Dethiosulfovibrionaceae</taxon>
        <taxon>Jonquetella</taxon>
    </lineage>
</organism>
<dbReference type="SUPFAM" id="SSF53756">
    <property type="entry name" value="UDP-Glycosyltransferase/glycogen phosphorylase"/>
    <property type="match status" value="1"/>
</dbReference>
<evidence type="ECO:0000313" key="5">
    <source>
        <dbReference type="Proteomes" id="UP000003806"/>
    </source>
</evidence>
<dbReference type="STRING" id="885272.JonanDRAFT_0818"/>
<dbReference type="OrthoDB" id="9814612at2"/>
<evidence type="ECO:0000259" key="3">
    <source>
        <dbReference type="Pfam" id="PF13439"/>
    </source>
</evidence>
<evidence type="ECO:0000256" key="1">
    <source>
        <dbReference type="ARBA" id="ARBA00022676"/>
    </source>
</evidence>
<dbReference type="PANTHER" id="PTHR12526:SF510">
    <property type="entry name" value="D-INOSITOL 3-PHOSPHATE GLYCOSYLTRANSFERASE"/>
    <property type="match status" value="1"/>
</dbReference>
<name>H0UKI7_9BACT</name>
<dbReference type="Pfam" id="PF13439">
    <property type="entry name" value="Glyco_transf_4"/>
    <property type="match status" value="1"/>
</dbReference>
<dbReference type="Proteomes" id="UP000003806">
    <property type="component" value="Chromosome"/>
</dbReference>
<proteinExistence type="predicted"/>
<dbReference type="GO" id="GO:0016757">
    <property type="term" value="F:glycosyltransferase activity"/>
    <property type="evidence" value="ECO:0007669"/>
    <property type="project" value="UniProtKB-KW"/>
</dbReference>
<keyword evidence="1" id="KW-0328">Glycosyltransferase</keyword>
<sequence length="339" mass="37216">MAPLSVVHLLPELESGGVEDHVVALANRQVQDGMSVAVCSNGGRLERRLRPEISAIHLPIHRKNIAVGLRCAASLAKQAKTAGWQLFHAHSRVPAWVAYFASKMSGLPWVATVHAAYSKNAGLWPYRRAGGAICVSQAMASWMEGRLPKRVAVIYNGIDVSGSWEWKNRDRRRNLLFLGRLTKLKGLETLLEGLAGLSQYDWKLDVAGEGPQSSALKDLVRRLNLDGRVSFLGFRNDTERLLSLCDLLVAPSLSEGMGLSVALAARLGTPILASDIPAFRELSRPEGYLVPAGNCEAWRQALEDYFKGAGKISLFSEKSFRTVEQMTDDVSSFYRSIVS</sequence>
<dbReference type="RefSeq" id="WP_008521183.1">
    <property type="nucleotide sequence ID" value="NZ_CM001376.1"/>
</dbReference>
<dbReference type="eggNOG" id="COG0438">
    <property type="taxonomic scope" value="Bacteria"/>
</dbReference>
<keyword evidence="5" id="KW-1185">Reference proteome</keyword>
<keyword evidence="2 4" id="KW-0808">Transferase</keyword>
<dbReference type="Gene3D" id="3.40.50.2000">
    <property type="entry name" value="Glycogen Phosphorylase B"/>
    <property type="match status" value="2"/>
</dbReference>